<reference evidence="2" key="2">
    <citation type="submission" date="2020-09" db="EMBL/GenBank/DDBJ databases">
        <authorList>
            <person name="Sun Q."/>
            <person name="Kim S."/>
        </authorList>
    </citation>
    <scope>NUCLEOTIDE SEQUENCE</scope>
    <source>
        <strain evidence="2">KCTC 12711</strain>
    </source>
</reference>
<feature type="signal peptide" evidence="1">
    <location>
        <begin position="1"/>
        <end position="22"/>
    </location>
</feature>
<dbReference type="RefSeq" id="WP_189402715.1">
    <property type="nucleotide sequence ID" value="NZ_BMXA01000008.1"/>
</dbReference>
<dbReference type="EMBL" id="BMXA01000008">
    <property type="protein sequence ID" value="GHA19836.1"/>
    <property type="molecule type" value="Genomic_DNA"/>
</dbReference>
<feature type="chain" id="PRO_5037104351" evidence="1">
    <location>
        <begin position="23"/>
        <end position="190"/>
    </location>
</feature>
<evidence type="ECO:0000256" key="1">
    <source>
        <dbReference type="SAM" id="SignalP"/>
    </source>
</evidence>
<protein>
    <submittedName>
        <fullName evidence="2">Uncharacterized protein</fullName>
    </submittedName>
</protein>
<comment type="caution">
    <text evidence="2">The sequence shown here is derived from an EMBL/GenBank/DDBJ whole genome shotgun (WGS) entry which is preliminary data.</text>
</comment>
<keyword evidence="3" id="KW-1185">Reference proteome</keyword>
<keyword evidence="1" id="KW-0732">Signal</keyword>
<evidence type="ECO:0000313" key="2">
    <source>
        <dbReference type="EMBL" id="GHA19836.1"/>
    </source>
</evidence>
<accession>A0A918S4E9</accession>
<reference evidence="2" key="1">
    <citation type="journal article" date="2014" name="Int. J. Syst. Evol. Microbiol.">
        <title>Complete genome sequence of Corynebacterium casei LMG S-19264T (=DSM 44701T), isolated from a smear-ripened cheese.</title>
        <authorList>
            <consortium name="US DOE Joint Genome Institute (JGI-PGF)"/>
            <person name="Walter F."/>
            <person name="Albersmeier A."/>
            <person name="Kalinowski J."/>
            <person name="Ruckert C."/>
        </authorList>
    </citation>
    <scope>NUCLEOTIDE SEQUENCE</scope>
    <source>
        <strain evidence="2">KCTC 12711</strain>
    </source>
</reference>
<gene>
    <name evidence="2" type="ORF">GCM10008090_31960</name>
</gene>
<sequence length="190" mass="20895">MKKLLRTLTFLTLSLSILNANAGFPDDLSDVVFTEAPQVKSWPVGASMNLSIGNGVINMPFNATNSWPGISIYGTRVNANAWGIVKENGIWKAGTWEWLRPGQTTKKQSAWQRGHFRFIRDISPKNGDIFGFFVSGTARGGQPTNIARRSNFVVYEWGKGVISIEGQTAPEVKPSFSSYPAIDLLLDDAN</sequence>
<dbReference type="AlphaFoldDB" id="A0A918S4E9"/>
<proteinExistence type="predicted"/>
<organism evidence="2 3">
    <name type="scientific">Arenicella chitinivorans</name>
    <dbReference type="NCBI Taxonomy" id="1329800"/>
    <lineage>
        <taxon>Bacteria</taxon>
        <taxon>Pseudomonadati</taxon>
        <taxon>Pseudomonadota</taxon>
        <taxon>Gammaproteobacteria</taxon>
        <taxon>Arenicellales</taxon>
        <taxon>Arenicellaceae</taxon>
        <taxon>Arenicella</taxon>
    </lineage>
</organism>
<evidence type="ECO:0000313" key="3">
    <source>
        <dbReference type="Proteomes" id="UP000614811"/>
    </source>
</evidence>
<dbReference type="Proteomes" id="UP000614811">
    <property type="component" value="Unassembled WGS sequence"/>
</dbReference>
<name>A0A918S4E9_9GAMM</name>